<keyword evidence="4" id="KW-1185">Reference proteome</keyword>
<evidence type="ECO:0000256" key="2">
    <source>
        <dbReference type="SAM" id="Phobius"/>
    </source>
</evidence>
<comment type="caution">
    <text evidence="3">The sequence shown here is derived from an EMBL/GenBank/DDBJ whole genome shotgun (WGS) entry which is preliminary data.</text>
</comment>
<proteinExistence type="predicted"/>
<evidence type="ECO:0008006" key="5">
    <source>
        <dbReference type="Google" id="ProtNLM"/>
    </source>
</evidence>
<feature type="transmembrane region" description="Helical" evidence="2">
    <location>
        <begin position="54"/>
        <end position="74"/>
    </location>
</feature>
<name>A0A853BKN4_9ACTN</name>
<feature type="region of interest" description="Disordered" evidence="1">
    <location>
        <begin position="1"/>
        <end position="27"/>
    </location>
</feature>
<protein>
    <recommendedName>
        <fullName evidence="5">Transmembrane protein</fullName>
    </recommendedName>
</protein>
<sequence length="146" mass="15784">MTEPKGSDTGHDHRSAEGGDGAFERDKKQEHRYVRGYQGEGGQFAPTQSHRGRIGSWLAVGVIVVGFVLGGLGIALGLNWWLIGAAVVLMAVGGVLCFVTDIFTDVVLDSPHHESEEPHNTPLHRIKAHDRAQAELRDGHRAATDT</sequence>
<accession>A0A853BKN4</accession>
<feature type="transmembrane region" description="Helical" evidence="2">
    <location>
        <begin position="80"/>
        <end position="103"/>
    </location>
</feature>
<dbReference type="RefSeq" id="WP_179767492.1">
    <property type="nucleotide sequence ID" value="NZ_JACCFO010000001.1"/>
</dbReference>
<dbReference type="EMBL" id="JACCFO010000001">
    <property type="protein sequence ID" value="NYI96069.1"/>
    <property type="molecule type" value="Genomic_DNA"/>
</dbReference>
<organism evidence="3 4">
    <name type="scientific">Streptomonospora nanhaiensis</name>
    <dbReference type="NCBI Taxonomy" id="1323731"/>
    <lineage>
        <taxon>Bacteria</taxon>
        <taxon>Bacillati</taxon>
        <taxon>Actinomycetota</taxon>
        <taxon>Actinomycetes</taxon>
        <taxon>Streptosporangiales</taxon>
        <taxon>Nocardiopsidaceae</taxon>
        <taxon>Streptomonospora</taxon>
    </lineage>
</organism>
<gene>
    <name evidence="3" type="ORF">HNR12_002346</name>
</gene>
<dbReference type="Proteomes" id="UP000575985">
    <property type="component" value="Unassembled WGS sequence"/>
</dbReference>
<evidence type="ECO:0000256" key="1">
    <source>
        <dbReference type="SAM" id="MobiDB-lite"/>
    </source>
</evidence>
<dbReference type="AlphaFoldDB" id="A0A853BKN4"/>
<keyword evidence="2" id="KW-0812">Transmembrane</keyword>
<keyword evidence="2" id="KW-0472">Membrane</keyword>
<evidence type="ECO:0000313" key="3">
    <source>
        <dbReference type="EMBL" id="NYI96069.1"/>
    </source>
</evidence>
<reference evidence="3 4" key="1">
    <citation type="submission" date="2020-07" db="EMBL/GenBank/DDBJ databases">
        <title>Sequencing the genomes of 1000 actinobacteria strains.</title>
        <authorList>
            <person name="Klenk H.-P."/>
        </authorList>
    </citation>
    <scope>NUCLEOTIDE SEQUENCE [LARGE SCALE GENOMIC DNA]</scope>
    <source>
        <strain evidence="3 4">DSM 45927</strain>
    </source>
</reference>
<evidence type="ECO:0000313" key="4">
    <source>
        <dbReference type="Proteomes" id="UP000575985"/>
    </source>
</evidence>
<keyword evidence="2" id="KW-1133">Transmembrane helix</keyword>